<dbReference type="GO" id="GO:0006508">
    <property type="term" value="P:proteolysis"/>
    <property type="evidence" value="ECO:0007669"/>
    <property type="project" value="UniProtKB-KW"/>
</dbReference>
<keyword evidence="5 10" id="KW-0812">Transmembrane</keyword>
<feature type="transmembrane region" description="Helical" evidence="10">
    <location>
        <begin position="16"/>
        <end position="36"/>
    </location>
</feature>
<feature type="transmembrane region" description="Helical" evidence="10">
    <location>
        <begin position="212"/>
        <end position="234"/>
    </location>
</feature>
<evidence type="ECO:0000313" key="12">
    <source>
        <dbReference type="EMBL" id="GEJ57654.1"/>
    </source>
</evidence>
<dbReference type="Proteomes" id="UP000503640">
    <property type="component" value="Unassembled WGS sequence"/>
</dbReference>
<dbReference type="GO" id="GO:0016020">
    <property type="term" value="C:membrane"/>
    <property type="evidence" value="ECO:0007669"/>
    <property type="project" value="UniProtKB-SubCell"/>
</dbReference>
<accession>A0A7I9VMN2</accession>
<feature type="transmembrane region" description="Helical" evidence="10">
    <location>
        <begin position="48"/>
        <end position="76"/>
    </location>
</feature>
<comment type="caution">
    <text evidence="12">The sequence shown here is derived from an EMBL/GenBank/DDBJ whole genome shotgun (WGS) entry which is preliminary data.</text>
</comment>
<keyword evidence="8 10" id="KW-1133">Transmembrane helix</keyword>
<organism evidence="12 13">
    <name type="scientific">Anaeromyxobacter diazotrophicus</name>
    <dbReference type="NCBI Taxonomy" id="2590199"/>
    <lineage>
        <taxon>Bacteria</taxon>
        <taxon>Pseudomonadati</taxon>
        <taxon>Myxococcota</taxon>
        <taxon>Myxococcia</taxon>
        <taxon>Myxococcales</taxon>
        <taxon>Cystobacterineae</taxon>
        <taxon>Anaeromyxobacteraceae</taxon>
        <taxon>Anaeromyxobacter</taxon>
    </lineage>
</organism>
<evidence type="ECO:0000259" key="11">
    <source>
        <dbReference type="Pfam" id="PF02163"/>
    </source>
</evidence>
<dbReference type="InterPro" id="IPR008915">
    <property type="entry name" value="Peptidase_M50"/>
</dbReference>
<comment type="subcellular location">
    <subcellularLocation>
        <location evidence="2">Membrane</location>
        <topology evidence="2">Multi-pass membrane protein</topology>
    </subcellularLocation>
</comment>
<dbReference type="PANTHER" id="PTHR31412">
    <property type="entry name" value="ZINC METALLOPROTEASE EGY1"/>
    <property type="match status" value="1"/>
</dbReference>
<evidence type="ECO:0000256" key="3">
    <source>
        <dbReference type="ARBA" id="ARBA00007931"/>
    </source>
</evidence>
<feature type="transmembrane region" description="Helical" evidence="10">
    <location>
        <begin position="304"/>
        <end position="322"/>
    </location>
</feature>
<evidence type="ECO:0000256" key="7">
    <source>
        <dbReference type="ARBA" id="ARBA00022946"/>
    </source>
</evidence>
<evidence type="ECO:0000256" key="6">
    <source>
        <dbReference type="ARBA" id="ARBA00022801"/>
    </source>
</evidence>
<sequence>MHEALAPARAKARVPVLNLALFAATVVTTLLAGAQWTALRLPEAGGGWLATAAAQAAAVAVAGLPFAAALIGILFCHEMGHYLLARAWRVDSTLPFFIPVPVGPVGTFGAVIRIRSALPSRTATLDIGAAGPLAGFAVALPLLFWGLAHSVVQPVGDVVLEGQRMGLVQLLAGYLKGEALLTSGVQHYGDSFITWGVQRLVWGKLPPGHDVFLHPVAFAAWIGLFITTLNLIPLGQLDGGHVTYALLGRRGARRFSRAVSFGLLLAGLLVSWNWFLWWGVTRFFVGYDHPPALVEEPLTPGRKLVAVASILLFLGTFIPVPVSL</sequence>
<dbReference type="AlphaFoldDB" id="A0A7I9VMN2"/>
<evidence type="ECO:0000256" key="4">
    <source>
        <dbReference type="ARBA" id="ARBA00022670"/>
    </source>
</evidence>
<evidence type="ECO:0000256" key="8">
    <source>
        <dbReference type="ARBA" id="ARBA00022989"/>
    </source>
</evidence>
<keyword evidence="13" id="KW-1185">Reference proteome</keyword>
<protein>
    <submittedName>
        <fullName evidence="12">Metalloprotease</fullName>
    </submittedName>
</protein>
<dbReference type="RefSeq" id="WP_176065432.1">
    <property type="nucleotide sequence ID" value="NZ_BJTG01000005.1"/>
</dbReference>
<evidence type="ECO:0000256" key="10">
    <source>
        <dbReference type="SAM" id="Phobius"/>
    </source>
</evidence>
<feature type="domain" description="Peptidase M50" evidence="11">
    <location>
        <begin position="66"/>
        <end position="258"/>
    </location>
</feature>
<comment type="similarity">
    <text evidence="3">Belongs to the peptidase M50B family.</text>
</comment>
<comment type="cofactor">
    <cofactor evidence="1">
        <name>Zn(2+)</name>
        <dbReference type="ChEBI" id="CHEBI:29105"/>
    </cofactor>
</comment>
<name>A0A7I9VMN2_9BACT</name>
<evidence type="ECO:0000256" key="5">
    <source>
        <dbReference type="ARBA" id="ARBA00022692"/>
    </source>
</evidence>
<proteinExistence type="inferred from homology"/>
<dbReference type="CDD" id="cd06160">
    <property type="entry name" value="S2P-M50_like_2"/>
    <property type="match status" value="1"/>
</dbReference>
<reference evidence="13" key="1">
    <citation type="journal article" date="2020" name="Appl. Environ. Microbiol.">
        <title>Diazotrophic Anaeromyxobacter Isolates from Soils.</title>
        <authorList>
            <person name="Masuda Y."/>
            <person name="Yamanaka H."/>
            <person name="Xu Z.X."/>
            <person name="Shiratori Y."/>
            <person name="Aono T."/>
            <person name="Amachi S."/>
            <person name="Senoo K."/>
            <person name="Itoh H."/>
        </authorList>
    </citation>
    <scope>NUCLEOTIDE SEQUENCE [LARGE SCALE GENOMIC DNA]</scope>
    <source>
        <strain evidence="13">R267</strain>
    </source>
</reference>
<gene>
    <name evidence="12" type="ORF">AMYX_23950</name>
</gene>
<keyword evidence="6" id="KW-0378">Hydrolase</keyword>
<keyword evidence="7" id="KW-0809">Transit peptide</keyword>
<dbReference type="GO" id="GO:0008237">
    <property type="term" value="F:metallopeptidase activity"/>
    <property type="evidence" value="ECO:0007669"/>
    <property type="project" value="UniProtKB-KW"/>
</dbReference>
<dbReference type="Pfam" id="PF02163">
    <property type="entry name" value="Peptidase_M50"/>
    <property type="match status" value="1"/>
</dbReference>
<evidence type="ECO:0000256" key="1">
    <source>
        <dbReference type="ARBA" id="ARBA00001947"/>
    </source>
</evidence>
<evidence type="ECO:0000313" key="13">
    <source>
        <dbReference type="Proteomes" id="UP000503640"/>
    </source>
</evidence>
<keyword evidence="4 12" id="KW-0645">Protease</keyword>
<evidence type="ECO:0000256" key="2">
    <source>
        <dbReference type="ARBA" id="ARBA00004141"/>
    </source>
</evidence>
<feature type="transmembrane region" description="Helical" evidence="10">
    <location>
        <begin position="255"/>
        <end position="275"/>
    </location>
</feature>
<dbReference type="PANTHER" id="PTHR31412:SF0">
    <property type="entry name" value="ZINC METALLOPROTEASE EGY1, CHLOROPLASTIC-RELATED"/>
    <property type="match status" value="1"/>
</dbReference>
<evidence type="ECO:0000256" key="9">
    <source>
        <dbReference type="ARBA" id="ARBA00023136"/>
    </source>
</evidence>
<dbReference type="EMBL" id="BJTG01000005">
    <property type="protein sequence ID" value="GEJ57654.1"/>
    <property type="molecule type" value="Genomic_DNA"/>
</dbReference>
<keyword evidence="12" id="KW-0482">Metalloprotease</keyword>
<keyword evidence="9 10" id="KW-0472">Membrane</keyword>
<feature type="transmembrane region" description="Helical" evidence="10">
    <location>
        <begin position="123"/>
        <end position="148"/>
    </location>
</feature>
<dbReference type="InterPro" id="IPR044838">
    <property type="entry name" value="EGY1-like"/>
</dbReference>